<dbReference type="PROSITE" id="PS51318">
    <property type="entry name" value="TAT"/>
    <property type="match status" value="1"/>
</dbReference>
<comment type="caution">
    <text evidence="2">The sequence shown here is derived from an EMBL/GenBank/DDBJ whole genome shotgun (WGS) entry which is preliminary data.</text>
</comment>
<name>A0A317FJV9_9PROT</name>
<dbReference type="RefSeq" id="WP_109868870.1">
    <property type="nucleotide sequence ID" value="NZ_QGNA01000001.1"/>
</dbReference>
<dbReference type="AlphaFoldDB" id="A0A317FJV9"/>
<dbReference type="Proteomes" id="UP000245765">
    <property type="component" value="Unassembled WGS sequence"/>
</dbReference>
<keyword evidence="1" id="KW-0732">Signal</keyword>
<evidence type="ECO:0000313" key="2">
    <source>
        <dbReference type="EMBL" id="PWS38249.1"/>
    </source>
</evidence>
<dbReference type="OrthoDB" id="7239404at2"/>
<dbReference type="InterPro" id="IPR006311">
    <property type="entry name" value="TAT_signal"/>
</dbReference>
<evidence type="ECO:0000313" key="3">
    <source>
        <dbReference type="Proteomes" id="UP000245765"/>
    </source>
</evidence>
<organism evidence="2 3">
    <name type="scientific">Falsiroseomonas bella</name>
    <dbReference type="NCBI Taxonomy" id="2184016"/>
    <lineage>
        <taxon>Bacteria</taxon>
        <taxon>Pseudomonadati</taxon>
        <taxon>Pseudomonadota</taxon>
        <taxon>Alphaproteobacteria</taxon>
        <taxon>Acetobacterales</taxon>
        <taxon>Roseomonadaceae</taxon>
        <taxon>Falsiroseomonas</taxon>
    </lineage>
</organism>
<accession>A0A317FJV9</accession>
<sequence length="331" mass="33184">MTHPFATRRGVIAGLLAVAAARPLAAATAVPEAATLLAPGPEEGAAATYAQRAARGLARGLVHAAAMRVSVLGGADGITAANRFAVTAPADGRMLLALPGQSAQALLIGDPRARFEPRQWPAVTASLVPALLAGRGPLAAAHPPRLALAGPGAPEVAGLLALEMLGRAATPVFLPAAMAPEAAVAVGSADAIVLTGGGAVARAAALGLTPWFAFDLAAGGRDPHLPDVPALGELLADPAHPDLLAGCRAAAAAMRARAVVVLPTLTPADSVALWREAARRWGEAEPDAAEAGAHRVHAQAAADLLATLCPAPGGVLAYREWLHRRLAFQAG</sequence>
<proteinExistence type="predicted"/>
<keyword evidence="3" id="KW-1185">Reference proteome</keyword>
<dbReference type="EMBL" id="QGNA01000001">
    <property type="protein sequence ID" value="PWS38249.1"/>
    <property type="molecule type" value="Genomic_DNA"/>
</dbReference>
<feature type="chain" id="PRO_5016451148" evidence="1">
    <location>
        <begin position="27"/>
        <end position="331"/>
    </location>
</feature>
<evidence type="ECO:0000256" key="1">
    <source>
        <dbReference type="SAM" id="SignalP"/>
    </source>
</evidence>
<gene>
    <name evidence="2" type="ORF">DFH01_02845</name>
</gene>
<protein>
    <submittedName>
        <fullName evidence="2">Uncharacterized protein</fullName>
    </submittedName>
</protein>
<feature type="signal peptide" evidence="1">
    <location>
        <begin position="1"/>
        <end position="26"/>
    </location>
</feature>
<reference evidence="3" key="1">
    <citation type="submission" date="2018-05" db="EMBL/GenBank/DDBJ databases">
        <authorList>
            <person name="Du Z."/>
            <person name="Wang X."/>
        </authorList>
    </citation>
    <scope>NUCLEOTIDE SEQUENCE [LARGE SCALE GENOMIC DNA]</scope>
    <source>
        <strain evidence="3">CQN31</strain>
    </source>
</reference>